<dbReference type="GO" id="GO:0016811">
    <property type="term" value="F:hydrolase activity, acting on carbon-nitrogen (but not peptide) bonds, in linear amides"/>
    <property type="evidence" value="ECO:0007669"/>
    <property type="project" value="TreeGrafter"/>
</dbReference>
<gene>
    <name evidence="1" type="ORF">AC812_09000</name>
</gene>
<dbReference type="Proteomes" id="UP000050514">
    <property type="component" value="Unassembled WGS sequence"/>
</dbReference>
<accession>A0A0P6WZN8</accession>
<dbReference type="EMBL" id="LGHJ01000014">
    <property type="protein sequence ID" value="KPL75409.1"/>
    <property type="molecule type" value="Genomic_DNA"/>
</dbReference>
<reference evidence="1 2" key="1">
    <citation type="submission" date="2015-07" db="EMBL/GenBank/DDBJ databases">
        <title>Draft genome of Bellilinea caldifistulae DSM 17877.</title>
        <authorList>
            <person name="Hemp J."/>
            <person name="Ward L.M."/>
            <person name="Pace L.A."/>
            <person name="Fischer W.W."/>
        </authorList>
    </citation>
    <scope>NUCLEOTIDE SEQUENCE [LARGE SCALE GENOMIC DNA]</scope>
    <source>
        <strain evidence="1 2">GOMI-1</strain>
    </source>
</reference>
<dbReference type="Pfam" id="PF02585">
    <property type="entry name" value="PIG-L"/>
    <property type="match status" value="1"/>
</dbReference>
<dbReference type="AlphaFoldDB" id="A0A0P6WZN8"/>
<keyword evidence="2" id="KW-1185">Reference proteome</keyword>
<name>A0A0P6WZN8_9CHLR</name>
<dbReference type="PANTHER" id="PTHR12993">
    <property type="entry name" value="N-ACETYLGLUCOSAMINYL-PHOSPHATIDYLINOSITOL DE-N-ACETYLASE-RELATED"/>
    <property type="match status" value="1"/>
</dbReference>
<proteinExistence type="predicted"/>
<dbReference type="RefSeq" id="WP_061914059.1">
    <property type="nucleotide sequence ID" value="NZ_DF967971.1"/>
</dbReference>
<dbReference type="Gene3D" id="3.40.50.10320">
    <property type="entry name" value="LmbE-like"/>
    <property type="match status" value="1"/>
</dbReference>
<dbReference type="SUPFAM" id="SSF102588">
    <property type="entry name" value="LmbE-like"/>
    <property type="match status" value="1"/>
</dbReference>
<protein>
    <submittedName>
        <fullName evidence="1">Deacetylase</fullName>
    </submittedName>
</protein>
<organism evidence="1 2">
    <name type="scientific">Bellilinea caldifistulae</name>
    <dbReference type="NCBI Taxonomy" id="360411"/>
    <lineage>
        <taxon>Bacteria</taxon>
        <taxon>Bacillati</taxon>
        <taxon>Chloroflexota</taxon>
        <taxon>Anaerolineae</taxon>
        <taxon>Anaerolineales</taxon>
        <taxon>Anaerolineaceae</taxon>
        <taxon>Bellilinea</taxon>
    </lineage>
</organism>
<comment type="caution">
    <text evidence="1">The sequence shown here is derived from an EMBL/GenBank/DDBJ whole genome shotgun (WGS) entry which is preliminary data.</text>
</comment>
<evidence type="ECO:0000313" key="1">
    <source>
        <dbReference type="EMBL" id="KPL75409.1"/>
    </source>
</evidence>
<dbReference type="InterPro" id="IPR003737">
    <property type="entry name" value="GlcNAc_PI_deacetylase-related"/>
</dbReference>
<sequence length="261" mass="28658">MSSKNFYIPESAMVIVAHPDDIEFSCAGTLARWARAGCRISCVLCTSGDAGIAKEGMTRARAAEIREAEQTAAARVIGASEVIFLREPDGLLQPTLELRKKLVREIRRFRPEVVICGDPTVVFANSTYINHPDHRAAATAALDAVFPAAGQPQVFEELAEEGLKPHKVRKVYISAWDGGDTFVNIEETIDLKIEALKQHKSQMEGWDPAEMIKNWAAESGKGKEMAYAESFRVITLMSDDDWQKYLANGQTTAQTSPAAAD</sequence>
<dbReference type="STRING" id="360411.AC812_09000"/>
<evidence type="ECO:0000313" key="2">
    <source>
        <dbReference type="Proteomes" id="UP000050514"/>
    </source>
</evidence>
<dbReference type="PANTHER" id="PTHR12993:SF28">
    <property type="entry name" value="LMBE FAMILY PROTEIN"/>
    <property type="match status" value="1"/>
</dbReference>
<dbReference type="InterPro" id="IPR024078">
    <property type="entry name" value="LmbE-like_dom_sf"/>
</dbReference>